<keyword evidence="7" id="KW-0067">ATP-binding</keyword>
<evidence type="ECO:0000313" key="14">
    <source>
        <dbReference type="Proteomes" id="UP000469159"/>
    </source>
</evidence>
<keyword evidence="9" id="KW-0443">Lipid metabolism</keyword>
<dbReference type="Pfam" id="PF19279">
    <property type="entry name" value="YegS_C"/>
    <property type="match status" value="1"/>
</dbReference>
<evidence type="ECO:0000256" key="9">
    <source>
        <dbReference type="ARBA" id="ARBA00023098"/>
    </source>
</evidence>
<dbReference type="SUPFAM" id="SSF111331">
    <property type="entry name" value="NAD kinase/diacylglycerol kinase-like"/>
    <property type="match status" value="1"/>
</dbReference>
<evidence type="ECO:0000256" key="4">
    <source>
        <dbReference type="ARBA" id="ARBA00022723"/>
    </source>
</evidence>
<dbReference type="NCBIfam" id="TIGR00147">
    <property type="entry name" value="YegS/Rv2252/BmrU family lipid kinase"/>
    <property type="match status" value="1"/>
</dbReference>
<dbReference type="InterPro" id="IPR005218">
    <property type="entry name" value="Diacylglycerol/lipid_kinase"/>
</dbReference>
<sequence length="308" mass="32901">MTSHPIKRVLLLHNAKARRSGEALETVCARLEAGGFAVTVEPFENLPEIARDITRLHETSDAVVVCGGDGSISSAAPAVIESGLPLGIIPAGTANDLARTLSIPLDFAAAADLIVAGQTKRIDVGMVNGHAFFNVASIGLSSDLAQKLDPELKKRFGRLSYAVAVVRVMASARRFRARIVEKGSGTRVKTYQIAVGNGRLYGGGNVVAETAAIDDGRLDLYSLEMPSLWKSVLMARAFRTGTHGAWKEVRTARCVEFDIETRRPMPVNTDGEIVTATPAHFRVLPAAVTVFAPADASTGPHPLRLYHP</sequence>
<evidence type="ECO:0000256" key="10">
    <source>
        <dbReference type="ARBA" id="ARBA00023209"/>
    </source>
</evidence>
<dbReference type="GO" id="GO:0005524">
    <property type="term" value="F:ATP binding"/>
    <property type="evidence" value="ECO:0007669"/>
    <property type="project" value="UniProtKB-KW"/>
</dbReference>
<evidence type="ECO:0000256" key="2">
    <source>
        <dbReference type="ARBA" id="ARBA00022516"/>
    </source>
</evidence>
<dbReference type="RefSeq" id="WP_160746925.1">
    <property type="nucleotide sequence ID" value="NZ_WTYK01000005.1"/>
</dbReference>
<keyword evidence="4" id="KW-0479">Metal-binding</keyword>
<dbReference type="EMBL" id="WTYK01000005">
    <property type="protein sequence ID" value="MXP42072.1"/>
    <property type="molecule type" value="Genomic_DNA"/>
</dbReference>
<dbReference type="InterPro" id="IPR045540">
    <property type="entry name" value="YegS/DAGK_C"/>
</dbReference>
<evidence type="ECO:0000256" key="7">
    <source>
        <dbReference type="ARBA" id="ARBA00022840"/>
    </source>
</evidence>
<keyword evidence="5" id="KW-0547">Nucleotide-binding</keyword>
<keyword evidence="14" id="KW-1185">Reference proteome</keyword>
<dbReference type="Gene3D" id="2.60.200.40">
    <property type="match status" value="1"/>
</dbReference>
<evidence type="ECO:0000256" key="6">
    <source>
        <dbReference type="ARBA" id="ARBA00022777"/>
    </source>
</evidence>
<comment type="cofactor">
    <cofactor evidence="1">
        <name>Mg(2+)</name>
        <dbReference type="ChEBI" id="CHEBI:18420"/>
    </cofactor>
</comment>
<dbReference type="PANTHER" id="PTHR12358">
    <property type="entry name" value="SPHINGOSINE KINASE"/>
    <property type="match status" value="1"/>
</dbReference>
<dbReference type="Proteomes" id="UP000469159">
    <property type="component" value="Unassembled WGS sequence"/>
</dbReference>
<evidence type="ECO:0000256" key="11">
    <source>
        <dbReference type="ARBA" id="ARBA00023264"/>
    </source>
</evidence>
<organism evidence="13 14">
    <name type="scientific">Croceibacterium soli</name>
    <dbReference type="NCBI Taxonomy" id="1739690"/>
    <lineage>
        <taxon>Bacteria</taxon>
        <taxon>Pseudomonadati</taxon>
        <taxon>Pseudomonadota</taxon>
        <taxon>Alphaproteobacteria</taxon>
        <taxon>Sphingomonadales</taxon>
        <taxon>Erythrobacteraceae</taxon>
        <taxon>Croceibacterium</taxon>
    </lineage>
</organism>
<accession>A0A6I4UT39</accession>
<dbReference type="Gene3D" id="3.40.50.10330">
    <property type="entry name" value="Probable inorganic polyphosphate/atp-NAD kinase, domain 1"/>
    <property type="match status" value="1"/>
</dbReference>
<dbReference type="InterPro" id="IPR050187">
    <property type="entry name" value="Lipid_Phosphate_FormReg"/>
</dbReference>
<keyword evidence="10" id="KW-0594">Phospholipid biosynthesis</keyword>
<name>A0A6I4UT39_9SPHN</name>
<dbReference type="InterPro" id="IPR017438">
    <property type="entry name" value="ATP-NAD_kinase_N"/>
</dbReference>
<dbReference type="GO" id="GO:0004143">
    <property type="term" value="F:ATP-dependent diacylglycerol kinase activity"/>
    <property type="evidence" value="ECO:0007669"/>
    <property type="project" value="TreeGrafter"/>
</dbReference>
<dbReference type="AlphaFoldDB" id="A0A6I4UT39"/>
<keyword evidence="11" id="KW-1208">Phospholipid metabolism</keyword>
<dbReference type="Pfam" id="PF00781">
    <property type="entry name" value="DAGK_cat"/>
    <property type="match status" value="1"/>
</dbReference>
<dbReference type="SMART" id="SM00046">
    <property type="entry name" value="DAGKc"/>
    <property type="match status" value="1"/>
</dbReference>
<proteinExistence type="predicted"/>
<dbReference type="GO" id="GO:0005886">
    <property type="term" value="C:plasma membrane"/>
    <property type="evidence" value="ECO:0007669"/>
    <property type="project" value="TreeGrafter"/>
</dbReference>
<dbReference type="GO" id="GO:0046872">
    <property type="term" value="F:metal ion binding"/>
    <property type="evidence" value="ECO:0007669"/>
    <property type="project" value="UniProtKB-KW"/>
</dbReference>
<evidence type="ECO:0000256" key="5">
    <source>
        <dbReference type="ARBA" id="ARBA00022741"/>
    </source>
</evidence>
<dbReference type="PROSITE" id="PS50146">
    <property type="entry name" value="DAGK"/>
    <property type="match status" value="1"/>
</dbReference>
<dbReference type="InterPro" id="IPR001206">
    <property type="entry name" value="Diacylglycerol_kinase_cat_dom"/>
</dbReference>
<gene>
    <name evidence="13" type="ORF">GRI75_10510</name>
</gene>
<dbReference type="GO" id="GO:0008654">
    <property type="term" value="P:phospholipid biosynthetic process"/>
    <property type="evidence" value="ECO:0007669"/>
    <property type="project" value="UniProtKB-KW"/>
</dbReference>
<keyword evidence="2" id="KW-0444">Lipid biosynthesis</keyword>
<keyword evidence="8" id="KW-0460">Magnesium</keyword>
<dbReference type="InterPro" id="IPR016064">
    <property type="entry name" value="NAD/diacylglycerol_kinase_sf"/>
</dbReference>
<dbReference type="NCBIfam" id="NF009604">
    <property type="entry name" value="PRK13057.1"/>
    <property type="match status" value="1"/>
</dbReference>
<feature type="domain" description="DAGKc" evidence="12">
    <location>
        <begin position="4"/>
        <end position="131"/>
    </location>
</feature>
<keyword evidence="6 13" id="KW-0418">Kinase</keyword>
<reference evidence="13 14" key="1">
    <citation type="submission" date="2019-12" db="EMBL/GenBank/DDBJ databases">
        <title>Genomic-based taxomic classification of the family Erythrobacteraceae.</title>
        <authorList>
            <person name="Xu L."/>
        </authorList>
    </citation>
    <scope>NUCLEOTIDE SEQUENCE [LARGE SCALE GENOMIC DNA]</scope>
    <source>
        <strain evidence="13 14">MCCC 1K02066</strain>
    </source>
</reference>
<protein>
    <submittedName>
        <fullName evidence="13">Lipid kinase</fullName>
    </submittedName>
</protein>
<evidence type="ECO:0000256" key="3">
    <source>
        <dbReference type="ARBA" id="ARBA00022679"/>
    </source>
</evidence>
<dbReference type="PANTHER" id="PTHR12358:SF106">
    <property type="entry name" value="LIPID KINASE YEGS"/>
    <property type="match status" value="1"/>
</dbReference>
<evidence type="ECO:0000256" key="1">
    <source>
        <dbReference type="ARBA" id="ARBA00001946"/>
    </source>
</evidence>
<evidence type="ECO:0000259" key="12">
    <source>
        <dbReference type="PROSITE" id="PS50146"/>
    </source>
</evidence>
<keyword evidence="3" id="KW-0808">Transferase</keyword>
<evidence type="ECO:0000256" key="8">
    <source>
        <dbReference type="ARBA" id="ARBA00022842"/>
    </source>
</evidence>
<comment type="caution">
    <text evidence="13">The sequence shown here is derived from an EMBL/GenBank/DDBJ whole genome shotgun (WGS) entry which is preliminary data.</text>
</comment>
<evidence type="ECO:0000313" key="13">
    <source>
        <dbReference type="EMBL" id="MXP42072.1"/>
    </source>
</evidence>
<dbReference type="OrthoDB" id="9815110at2"/>